<dbReference type="EMBL" id="AAVO02000017">
    <property type="protein sequence ID" value="EDM86219.1"/>
    <property type="molecule type" value="Genomic_DNA"/>
</dbReference>
<protein>
    <submittedName>
        <fullName evidence="1">Uncharacterized protein</fullName>
    </submittedName>
</protein>
<gene>
    <name evidence="1" type="ORF">RUMOBE_03177</name>
</gene>
<organism evidence="1 2">
    <name type="scientific">Blautia obeum ATCC 29174</name>
    <dbReference type="NCBI Taxonomy" id="411459"/>
    <lineage>
        <taxon>Bacteria</taxon>
        <taxon>Bacillati</taxon>
        <taxon>Bacillota</taxon>
        <taxon>Clostridia</taxon>
        <taxon>Lachnospirales</taxon>
        <taxon>Lachnospiraceae</taxon>
        <taxon>Blautia</taxon>
    </lineage>
</organism>
<evidence type="ECO:0000313" key="1">
    <source>
        <dbReference type="EMBL" id="EDM86219.1"/>
    </source>
</evidence>
<evidence type="ECO:0000313" key="2">
    <source>
        <dbReference type="Proteomes" id="UP000006002"/>
    </source>
</evidence>
<dbReference type="HOGENOM" id="CLU_285254_0_0_9"/>
<accession>A5ZVY4</accession>
<sequence length="1111" mass="132502">MKFFVGRKSMREKVLNVIGNNLETVIKEDLKNIVTNKKMEKEFLECGDFIGTYENSFDNALLETFSRENLQVIYRKLKGVNGYEYIEKLKLFLEKLCEEYQVEGRDYFIEQFINMFKDCIYRNDRTLAQEIFSADFRVDMNQNFAIARERIDLLNSKVDLLFVSMNKDSYNNAQIPLPDNREMLNNEEQNLLEWKLIHPKRDDSKDNIKERVKYLTVLWKKERQAVPGWYVIPKNKRKELELYTREYEYIYNEDILSFRELFEFAHEVIWRFEMGFMKYSMKMQNRIHEIWMCASEKNDFLNNTEVKGKYFFIGQVLLRMYRENMMDELWHLIYEKLEKCSGYIDTGRDELYLEKIKYSFMKMNISEVCILLNDRSRINEKSYSVRMQIVGLKAECGMLDDAVKELNFLESALETEIEKEKKNSKQKAGMVYYSSILACSYFLHRFIYQAINLQTRDETFNKLTNKVMLYQQYFDYEKERDEFYKDLFREQKKMRKKTPFELGRINRIICQGGRVPGSGYQFYRMLDRTAIPLHMRWVRLLDADESDFILNLIDDHPYIGWYMLLRLGESDTTKATLTRRECIEIIRKDGSYARNIFSYVYKAVDITVGNIQEKADSIFGTAYEHILLNGLEILRRFASIANITEQKKLVVLMIKIIDADVVRRFRVLNDWIRQVMNVLDERVKISMLNELLQCSGRKRATWHNEPEVDPFDVFTCKTVAINDYQKIELEPCWVNSMLDSCLSDEQQRMHYIPRLGKLAEVGMLTSEQSKKFGEVLWENMGKNDFPLKDTYYLCTYLKWPYPENIDLEARIKKSILSEAAFEKIRKETLLSIIPDVNRMFWEIRNINDERTDFWKETELKFLIKELRKCWITLKNEYEIKSHKSFYEDEFKEETRALINVFSSFERNAMQRLDEVEKKKIFQMIDEMEKYDIPCIELHVLAAPDDEIKNIVESIIEGFKSAHSDIETSAMCAVRVLLMSDVEEKYINQICNEMLILCRFRKEPGLSDYLIALYNTMYLHKLKLNKKTIKLMSAALTELAEWSDYSNLDEDVEEKIKNIIDIRKNSAGLANQLYLYEEGENIEHSKGALIWKEICRGEKSCVEFSEVKNNWY</sequence>
<proteinExistence type="predicted"/>
<dbReference type="AlphaFoldDB" id="A5ZVY4"/>
<dbReference type="Proteomes" id="UP000006002">
    <property type="component" value="Unassembled WGS sequence"/>
</dbReference>
<name>A5ZVY4_9FIRM</name>
<comment type="caution">
    <text evidence="1">The sequence shown here is derived from an EMBL/GenBank/DDBJ whole genome shotgun (WGS) entry which is preliminary data.</text>
</comment>
<reference evidence="1 2" key="2">
    <citation type="submission" date="2007-04" db="EMBL/GenBank/DDBJ databases">
        <title>Draft genome sequence of Ruminococcus obeum (ATCC 29174).</title>
        <authorList>
            <person name="Sudarsanam P."/>
            <person name="Ley R."/>
            <person name="Guruge J."/>
            <person name="Turnbaugh P.J."/>
            <person name="Mahowald M."/>
            <person name="Liep D."/>
            <person name="Gordon J."/>
        </authorList>
    </citation>
    <scope>NUCLEOTIDE SEQUENCE [LARGE SCALE GENOMIC DNA]</scope>
    <source>
        <strain evidence="1 2">ATCC 29174</strain>
    </source>
</reference>
<reference evidence="1 2" key="1">
    <citation type="submission" date="2007-03" db="EMBL/GenBank/DDBJ databases">
        <authorList>
            <person name="Fulton L."/>
            <person name="Clifton S."/>
            <person name="Fulton B."/>
            <person name="Xu J."/>
            <person name="Minx P."/>
            <person name="Pepin K.H."/>
            <person name="Johnson M."/>
            <person name="Thiruvilangam P."/>
            <person name="Bhonagiri V."/>
            <person name="Nash W.E."/>
            <person name="Mardis E.R."/>
            <person name="Wilson R.K."/>
        </authorList>
    </citation>
    <scope>NUCLEOTIDE SEQUENCE [LARGE SCALE GENOMIC DNA]</scope>
    <source>
        <strain evidence="1 2">ATCC 29174</strain>
    </source>
</reference>